<evidence type="ECO:0000313" key="9">
    <source>
        <dbReference type="EMBL" id="XBH13422.1"/>
    </source>
</evidence>
<dbReference type="Gene3D" id="2.70.40.10">
    <property type="match status" value="1"/>
</dbReference>
<proteinExistence type="inferred from homology"/>
<sequence>MASVAAMELDDLQSGVGSPRGQSPKIKVLKMHPEAQLPKYAHTGVYGDLAADVYAVADVAIAAGATVAVPTGIAMEFPSTHGALVEDRSGLAVRGVTTLAGVIDPGYRGELKVVVTNLSAATVEVKAGERIAQLRIVQRIEAQFEEVAELDEAARGSAGFGSTGA</sequence>
<dbReference type="CDD" id="cd07557">
    <property type="entry name" value="trimeric_dUTPase"/>
    <property type="match status" value="1"/>
</dbReference>
<dbReference type="InterPro" id="IPR036157">
    <property type="entry name" value="dUTPase-like_sf"/>
</dbReference>
<dbReference type="NCBIfam" id="NF001862">
    <property type="entry name" value="PRK00601.1"/>
    <property type="match status" value="1"/>
</dbReference>
<dbReference type="KEGG" id="epl:P4G45_16105"/>
<dbReference type="InterPro" id="IPR008181">
    <property type="entry name" value="dUTPase"/>
</dbReference>
<evidence type="ECO:0000256" key="1">
    <source>
        <dbReference type="ARBA" id="ARBA00006581"/>
    </source>
</evidence>
<dbReference type="AlphaFoldDB" id="A0AAU7D7Z4"/>
<dbReference type="RefSeq" id="WP_348267492.1">
    <property type="nucleotide sequence ID" value="NZ_CP121194.1"/>
</dbReference>
<evidence type="ECO:0000259" key="7">
    <source>
        <dbReference type="Pfam" id="PF00692"/>
    </source>
</evidence>
<protein>
    <recommendedName>
        <fullName evidence="2">dUTP diphosphatase</fullName>
        <ecNumber evidence="2">3.6.1.23</ecNumber>
    </recommendedName>
</protein>
<dbReference type="EC" id="3.6.1.23" evidence="2"/>
<dbReference type="PANTHER" id="PTHR11241:SF0">
    <property type="entry name" value="DEOXYURIDINE 5'-TRIPHOSPHATE NUCLEOTIDOHYDROLASE"/>
    <property type="match status" value="1"/>
</dbReference>
<accession>A0AAU7CY04</accession>
<comment type="catalytic activity">
    <reaction evidence="5">
        <text>dUTP + H2O = dUMP + diphosphate + H(+)</text>
        <dbReference type="Rhea" id="RHEA:10248"/>
        <dbReference type="ChEBI" id="CHEBI:15377"/>
        <dbReference type="ChEBI" id="CHEBI:15378"/>
        <dbReference type="ChEBI" id="CHEBI:33019"/>
        <dbReference type="ChEBI" id="CHEBI:61555"/>
        <dbReference type="ChEBI" id="CHEBI:246422"/>
        <dbReference type="EC" id="3.6.1.23"/>
    </reaction>
</comment>
<dbReference type="SUPFAM" id="SSF51283">
    <property type="entry name" value="dUTPase-like"/>
    <property type="match status" value="1"/>
</dbReference>
<feature type="region of interest" description="Disordered" evidence="6">
    <location>
        <begin position="1"/>
        <end position="24"/>
    </location>
</feature>
<comment type="similarity">
    <text evidence="1">Belongs to the dUTPase family.</text>
</comment>
<evidence type="ECO:0000313" key="8">
    <source>
        <dbReference type="EMBL" id="XBH09986.1"/>
    </source>
</evidence>
<evidence type="ECO:0000256" key="4">
    <source>
        <dbReference type="ARBA" id="ARBA00023080"/>
    </source>
</evidence>
<accession>A0AAU7D7Z4</accession>
<dbReference type="Pfam" id="PF00692">
    <property type="entry name" value="dUTPase"/>
    <property type="match status" value="1"/>
</dbReference>
<feature type="domain" description="dUTPase-like" evidence="7">
    <location>
        <begin position="52"/>
        <end position="164"/>
    </location>
</feature>
<reference evidence="9" key="1">
    <citation type="submission" date="2023-03" db="EMBL/GenBank/DDBJ databases">
        <title>Edaphobacter sp.</title>
        <authorList>
            <person name="Huber K.J."/>
            <person name="Papendorf J."/>
            <person name="Pilke C."/>
            <person name="Bunk B."/>
            <person name="Sproeer C."/>
            <person name="Pester M."/>
        </authorList>
    </citation>
    <scope>NUCLEOTIDE SEQUENCE</scope>
    <source>
        <strain evidence="8">DSM 109919</strain>
        <strain evidence="9">DSM 109920</strain>
    </source>
</reference>
<dbReference type="GO" id="GO:0000287">
    <property type="term" value="F:magnesium ion binding"/>
    <property type="evidence" value="ECO:0007669"/>
    <property type="project" value="InterPro"/>
</dbReference>
<gene>
    <name evidence="9" type="primary">dut</name>
    <name evidence="8" type="ORF">P4G45_16105</name>
    <name evidence="9" type="ORF">P8936_17315</name>
</gene>
<dbReference type="EMBL" id="CP121195">
    <property type="protein sequence ID" value="XBH13422.1"/>
    <property type="molecule type" value="Genomic_DNA"/>
</dbReference>
<evidence type="ECO:0000256" key="3">
    <source>
        <dbReference type="ARBA" id="ARBA00022801"/>
    </source>
</evidence>
<dbReference type="EMBL" id="CP121194">
    <property type="protein sequence ID" value="XBH09986.1"/>
    <property type="molecule type" value="Genomic_DNA"/>
</dbReference>
<dbReference type="InterPro" id="IPR029054">
    <property type="entry name" value="dUTPase-like"/>
</dbReference>
<keyword evidence="4" id="KW-0546">Nucleotide metabolism</keyword>
<evidence type="ECO:0000256" key="5">
    <source>
        <dbReference type="ARBA" id="ARBA00047686"/>
    </source>
</evidence>
<organism evidence="9">
    <name type="scientific">Edaphobacter paludis</name>
    <dbReference type="NCBI Taxonomy" id="3035702"/>
    <lineage>
        <taxon>Bacteria</taxon>
        <taxon>Pseudomonadati</taxon>
        <taxon>Acidobacteriota</taxon>
        <taxon>Terriglobia</taxon>
        <taxon>Terriglobales</taxon>
        <taxon>Acidobacteriaceae</taxon>
        <taxon>Edaphobacter</taxon>
    </lineage>
</organism>
<name>A0AAU7D7Z4_9BACT</name>
<evidence type="ECO:0000256" key="6">
    <source>
        <dbReference type="SAM" id="MobiDB-lite"/>
    </source>
</evidence>
<dbReference type="NCBIfam" id="TIGR00576">
    <property type="entry name" value="dut"/>
    <property type="match status" value="1"/>
</dbReference>
<dbReference type="GO" id="GO:0046081">
    <property type="term" value="P:dUTP catabolic process"/>
    <property type="evidence" value="ECO:0007669"/>
    <property type="project" value="InterPro"/>
</dbReference>
<dbReference type="GO" id="GO:0006226">
    <property type="term" value="P:dUMP biosynthetic process"/>
    <property type="evidence" value="ECO:0007669"/>
    <property type="project" value="InterPro"/>
</dbReference>
<dbReference type="InterPro" id="IPR033704">
    <property type="entry name" value="dUTPase_trimeric"/>
</dbReference>
<evidence type="ECO:0000256" key="2">
    <source>
        <dbReference type="ARBA" id="ARBA00012379"/>
    </source>
</evidence>
<dbReference type="GO" id="GO:0004170">
    <property type="term" value="F:dUTP diphosphatase activity"/>
    <property type="evidence" value="ECO:0007669"/>
    <property type="project" value="UniProtKB-EC"/>
</dbReference>
<dbReference type="PANTHER" id="PTHR11241">
    <property type="entry name" value="DEOXYURIDINE 5'-TRIPHOSPHATE NUCLEOTIDOHYDROLASE"/>
    <property type="match status" value="1"/>
</dbReference>
<keyword evidence="3 9" id="KW-0378">Hydrolase</keyword>